<gene>
    <name evidence="2" type="ORF">ERS852540_01091</name>
</gene>
<evidence type="ECO:0000313" key="3">
    <source>
        <dbReference type="Proteomes" id="UP000095662"/>
    </source>
</evidence>
<evidence type="ECO:0000313" key="2">
    <source>
        <dbReference type="EMBL" id="CUQ85406.1"/>
    </source>
</evidence>
<proteinExistence type="predicted"/>
<feature type="transmembrane region" description="Helical" evidence="1">
    <location>
        <begin position="30"/>
        <end position="52"/>
    </location>
</feature>
<evidence type="ECO:0000256" key="1">
    <source>
        <dbReference type="SAM" id="Phobius"/>
    </source>
</evidence>
<dbReference type="AlphaFoldDB" id="A0A174ZMH3"/>
<organism evidence="2 3">
    <name type="scientific">[Eubacterium] siraeum</name>
    <dbReference type="NCBI Taxonomy" id="39492"/>
    <lineage>
        <taxon>Bacteria</taxon>
        <taxon>Bacillati</taxon>
        <taxon>Bacillota</taxon>
        <taxon>Clostridia</taxon>
        <taxon>Eubacteriales</taxon>
        <taxon>Oscillospiraceae</taxon>
        <taxon>Oscillospiraceae incertae sedis</taxon>
    </lineage>
</organism>
<dbReference type="STRING" id="39492.ERS852540_01091"/>
<dbReference type="EMBL" id="CZBY01000007">
    <property type="protein sequence ID" value="CUQ85406.1"/>
    <property type="molecule type" value="Genomic_DNA"/>
</dbReference>
<reference evidence="2 3" key="1">
    <citation type="submission" date="2015-09" db="EMBL/GenBank/DDBJ databases">
        <authorList>
            <consortium name="Pathogen Informatics"/>
        </authorList>
    </citation>
    <scope>NUCLEOTIDE SEQUENCE [LARGE SCALE GENOMIC DNA]</scope>
    <source>
        <strain evidence="2 3">2789STDY5834928</strain>
    </source>
</reference>
<keyword evidence="1" id="KW-0812">Transmembrane</keyword>
<protein>
    <submittedName>
        <fullName evidence="2">Uncharacterized protein</fullName>
    </submittedName>
</protein>
<sequence length="56" mass="5980">MKKLLLILSVNLTILTFAGAIYVLTSNGTANAGYAAVPLLFDIVCIGGYKAYKNKE</sequence>
<keyword evidence="1" id="KW-1133">Transmembrane helix</keyword>
<name>A0A174ZMH3_9FIRM</name>
<keyword evidence="1" id="KW-0472">Membrane</keyword>
<accession>A0A174ZMH3</accession>
<dbReference type="Proteomes" id="UP000095662">
    <property type="component" value="Unassembled WGS sequence"/>
</dbReference>